<dbReference type="GO" id="GO:0009401">
    <property type="term" value="P:phosphoenolpyruvate-dependent sugar phosphotransferase system"/>
    <property type="evidence" value="ECO:0007669"/>
    <property type="project" value="InterPro"/>
</dbReference>
<name>A0A0F6CLY6_MYCGL</name>
<dbReference type="HOGENOM" id="CLU_179201_0_0_14"/>
<dbReference type="InterPro" id="IPR036095">
    <property type="entry name" value="PTS_EIIB-like_sf"/>
</dbReference>
<dbReference type="PROSITE" id="PS51099">
    <property type="entry name" value="PTS_EIIB_TYPE_2"/>
    <property type="match status" value="1"/>
</dbReference>
<protein>
    <submittedName>
        <fullName evidence="3">PTS system2C mannitol-specific IIABC component (EIIABC-Mtl) (Mannitol-permease IIABC component) (Phosphotransferase enzyme II2C ABC component)</fullName>
        <ecNumber evidence="3">2.7.1.69</ecNumber>
    </submittedName>
</protein>
<dbReference type="KEGG" id="mgz:GCW_92038"/>
<sequence length="75" mass="8751">MIKKMINNLGVKGVEVANCAIKDLPNDIDIIITQKTFVDYVSKKYKNSYVYGVNQYLKKDEYKELIDTFKQERLA</sequence>
<dbReference type="EC" id="2.7.1.69" evidence="3"/>
<keyword evidence="1 3" id="KW-0808">Transferase</keyword>
<dbReference type="Gene3D" id="3.40.50.2300">
    <property type="match status" value="1"/>
</dbReference>
<evidence type="ECO:0000313" key="4">
    <source>
        <dbReference type="Proteomes" id="UP000018735"/>
    </source>
</evidence>
<dbReference type="GO" id="GO:0008982">
    <property type="term" value="F:protein-N(PI)-phosphohistidine-sugar phosphotransferase activity"/>
    <property type="evidence" value="ECO:0007669"/>
    <property type="project" value="InterPro"/>
</dbReference>
<proteinExistence type="predicted"/>
<gene>
    <name evidence="3" type="ORF">GCW_92038</name>
</gene>
<dbReference type="InterPro" id="IPR013011">
    <property type="entry name" value="PTS_EIIB_2"/>
</dbReference>
<dbReference type="EMBL" id="CP006916">
    <property type="protein sequence ID" value="AHV85438.1"/>
    <property type="molecule type" value="Genomic_DNA"/>
</dbReference>
<feature type="domain" description="PTS EIIB type-2" evidence="2">
    <location>
        <begin position="1"/>
        <end position="74"/>
    </location>
</feature>
<evidence type="ECO:0000313" key="3">
    <source>
        <dbReference type="EMBL" id="AHV85438.1"/>
    </source>
</evidence>
<evidence type="ECO:0000256" key="1">
    <source>
        <dbReference type="ARBA" id="ARBA00022679"/>
    </source>
</evidence>
<dbReference type="SUPFAM" id="SSF52794">
    <property type="entry name" value="PTS system IIB component-like"/>
    <property type="match status" value="1"/>
</dbReference>
<evidence type="ECO:0000259" key="2">
    <source>
        <dbReference type="PROSITE" id="PS51099"/>
    </source>
</evidence>
<accession>A0A0F6CLY6</accession>
<dbReference type="Proteomes" id="UP000018735">
    <property type="component" value="Chromosome"/>
</dbReference>
<dbReference type="AlphaFoldDB" id="A0A0F6CLY6"/>
<reference evidence="3 4" key="1">
    <citation type="journal article" date="2011" name="PLoS ONE">
        <title>Core proteome of the minimal cell: comparative proteomics of three mollicute species.</title>
        <authorList>
            <person name="Fisunov G.Y."/>
            <person name="Alexeev D.G."/>
            <person name="Bazaleev N.A."/>
            <person name="Ladygina V.G."/>
            <person name="Galyamina M.A."/>
            <person name="Kondratov I.G."/>
            <person name="Zhukova N.A."/>
            <person name="Serebryakova M.V."/>
            <person name="Demina I.A."/>
            <person name="Govorun V.M."/>
        </authorList>
    </citation>
    <scope>NUCLEOTIDE SEQUENCE [LARGE SCALE GENOMIC DNA]</scope>
    <source>
        <strain evidence="3 4">S6</strain>
    </source>
</reference>
<organism evidence="3 4">
    <name type="scientific">Mycoplasmoides gallisepticum S6</name>
    <dbReference type="NCBI Taxonomy" id="1006581"/>
    <lineage>
        <taxon>Bacteria</taxon>
        <taxon>Bacillati</taxon>
        <taxon>Mycoplasmatota</taxon>
        <taxon>Mycoplasmoidales</taxon>
        <taxon>Mycoplasmoidaceae</taxon>
        <taxon>Mycoplasmoides</taxon>
    </lineage>
</organism>